<dbReference type="Gene3D" id="1.10.510.10">
    <property type="entry name" value="Transferase(Phosphotransferase) domain 1"/>
    <property type="match status" value="1"/>
</dbReference>
<dbReference type="PANTHER" id="PTHR48014">
    <property type="entry name" value="SERINE/THREONINE-PROTEIN KINASE FRAY2"/>
    <property type="match status" value="1"/>
</dbReference>
<dbReference type="GO" id="GO:0043539">
    <property type="term" value="F:protein serine/threonine kinase activator activity"/>
    <property type="evidence" value="ECO:0007669"/>
    <property type="project" value="InterPro"/>
</dbReference>
<feature type="compositionally biased region" description="Low complexity" evidence="5">
    <location>
        <begin position="477"/>
        <end position="504"/>
    </location>
</feature>
<feature type="compositionally biased region" description="Basic and acidic residues" evidence="5">
    <location>
        <begin position="644"/>
        <end position="654"/>
    </location>
</feature>
<feature type="compositionally biased region" description="Polar residues" evidence="5">
    <location>
        <begin position="215"/>
        <end position="236"/>
    </location>
</feature>
<dbReference type="OrthoDB" id="248923at2759"/>
<evidence type="ECO:0000259" key="6">
    <source>
        <dbReference type="PROSITE" id="PS50011"/>
    </source>
</evidence>
<feature type="domain" description="Protein kinase" evidence="6">
    <location>
        <begin position="46"/>
        <end position="362"/>
    </location>
</feature>
<gene>
    <name evidence="7" type="ORF">AAE3_LOCUS1116</name>
</gene>
<dbReference type="InterPro" id="IPR017441">
    <property type="entry name" value="Protein_kinase_ATP_BS"/>
</dbReference>
<keyword evidence="8" id="KW-1185">Reference proteome</keyword>
<dbReference type="InterPro" id="IPR008271">
    <property type="entry name" value="Ser/Thr_kinase_AS"/>
</dbReference>
<feature type="region of interest" description="Disordered" evidence="5">
    <location>
        <begin position="205"/>
        <end position="257"/>
    </location>
</feature>
<dbReference type="InterPro" id="IPR047173">
    <property type="entry name" value="STRAD_A/B-like"/>
</dbReference>
<dbReference type="PANTHER" id="PTHR48014:SF21">
    <property type="entry name" value="SERINE_THREONINE-PROTEIN KINASE FRAY2"/>
    <property type="match status" value="1"/>
</dbReference>
<dbReference type="GO" id="GO:0004672">
    <property type="term" value="F:protein kinase activity"/>
    <property type="evidence" value="ECO:0007669"/>
    <property type="project" value="InterPro"/>
</dbReference>
<dbReference type="AlphaFoldDB" id="A0A8S0VW30"/>
<dbReference type="SUPFAM" id="SSF56112">
    <property type="entry name" value="Protein kinase-like (PK-like)"/>
    <property type="match status" value="1"/>
</dbReference>
<evidence type="ECO:0000313" key="8">
    <source>
        <dbReference type="Proteomes" id="UP000467700"/>
    </source>
</evidence>
<feature type="compositionally biased region" description="Polar residues" evidence="5">
    <location>
        <begin position="583"/>
        <end position="592"/>
    </location>
</feature>
<evidence type="ECO:0000256" key="2">
    <source>
        <dbReference type="ARBA" id="ARBA00022741"/>
    </source>
</evidence>
<evidence type="ECO:0000256" key="1">
    <source>
        <dbReference type="ARBA" id="ARBA00008874"/>
    </source>
</evidence>
<protein>
    <recommendedName>
        <fullName evidence="6">Protein kinase domain-containing protein</fullName>
    </recommendedName>
</protein>
<evidence type="ECO:0000256" key="3">
    <source>
        <dbReference type="ARBA" id="ARBA00022840"/>
    </source>
</evidence>
<sequence>MTIDAHPPTKTTHLAASAQDTMSSAKKFIGAVEDEWQLYSDRADDYTIGAPVGFGASSIVYAATYRPPESRSKGIPCALKVLDLDKLPPRSLQLLQRETTLMSLSKHPNVLRVRGSWMDGHKLYIALRLMNKGSAADVMRYGWPGGMEEDVVRCILRQALKGLNYLHINGFIHRDIKAANLLIDDDGTVLLGDLGVAADLTEDTSHIGSSSHSSKFNITSTHATSQPRSSSASTHSGGKRGVAFDDSVPGVSRPRIGKRKSFVGTPCWMAPELIQGKQYDSAADIWSFGITALELTQGRPPRSRESPQRVLLKTIQEAPPTLEREGGTYKYSRAFKEVIDSCLVKDPTQRPTAQQLLQTPFFKSAKSKSYLINTILKDLPPLTQRQERRVVSHPTSPGSIDSWDFATTIHSPTTSVYRRRALEDLVAAEDEELRAAGLLMDEGRSSTPGLHGRSISWANGAEEPIHEEAEQEPRPSSPSTSESSMLSSSLDGSPSSLPTSAPSSYTDGSPFASRVQSGNSSPKLEKPPLSPIVESRGQPASTHDRTALPEVVHVSPVVPCVSAPQPPPTVEKPPSPELPTIPRSFNPSQFSKPNRKATAPEPAPTPSTNSCSARSSSPGLWKKIKTNVKRPTSRSGLSDNEVEGSPRKDKEKNRMSMFSSASKGLLSRSSSKNLAQRSKDGK</sequence>
<organism evidence="7 8">
    <name type="scientific">Cyclocybe aegerita</name>
    <name type="common">Black poplar mushroom</name>
    <name type="synonym">Agrocybe aegerita</name>
    <dbReference type="NCBI Taxonomy" id="1973307"/>
    <lineage>
        <taxon>Eukaryota</taxon>
        <taxon>Fungi</taxon>
        <taxon>Dikarya</taxon>
        <taxon>Basidiomycota</taxon>
        <taxon>Agaricomycotina</taxon>
        <taxon>Agaricomycetes</taxon>
        <taxon>Agaricomycetidae</taxon>
        <taxon>Agaricales</taxon>
        <taxon>Agaricineae</taxon>
        <taxon>Bolbitiaceae</taxon>
        <taxon>Cyclocybe</taxon>
    </lineage>
</organism>
<comment type="caution">
    <text evidence="7">The sequence shown here is derived from an EMBL/GenBank/DDBJ whole genome shotgun (WGS) entry which is preliminary data.</text>
</comment>
<evidence type="ECO:0000256" key="4">
    <source>
        <dbReference type="PROSITE-ProRule" id="PRU10141"/>
    </source>
</evidence>
<dbReference type="Proteomes" id="UP000467700">
    <property type="component" value="Unassembled WGS sequence"/>
</dbReference>
<keyword evidence="3 4" id="KW-0067">ATP-binding</keyword>
<keyword evidence="2 4" id="KW-0547">Nucleotide-binding</keyword>
<dbReference type="EMBL" id="CACVBS010000002">
    <property type="protein sequence ID" value="CAA7258754.1"/>
    <property type="molecule type" value="Genomic_DNA"/>
</dbReference>
<feature type="compositionally biased region" description="Low complexity" evidence="5">
    <location>
        <begin position="659"/>
        <end position="672"/>
    </location>
</feature>
<feature type="compositionally biased region" description="Polar residues" evidence="5">
    <location>
        <begin position="609"/>
        <end position="618"/>
    </location>
</feature>
<dbReference type="InterPro" id="IPR000719">
    <property type="entry name" value="Prot_kinase_dom"/>
</dbReference>
<proteinExistence type="inferred from homology"/>
<accession>A0A8S0VW30</accession>
<evidence type="ECO:0000256" key="5">
    <source>
        <dbReference type="SAM" id="MobiDB-lite"/>
    </source>
</evidence>
<feature type="compositionally biased region" description="Low complexity" evidence="5">
    <location>
        <begin position="549"/>
        <end position="563"/>
    </location>
</feature>
<dbReference type="GO" id="GO:0005524">
    <property type="term" value="F:ATP binding"/>
    <property type="evidence" value="ECO:0007669"/>
    <property type="project" value="UniProtKB-UniRule"/>
</dbReference>
<feature type="binding site" evidence="4">
    <location>
        <position position="80"/>
    </location>
    <ligand>
        <name>ATP</name>
        <dbReference type="ChEBI" id="CHEBI:30616"/>
    </ligand>
</feature>
<dbReference type="SMART" id="SM00220">
    <property type="entry name" value="S_TKc"/>
    <property type="match status" value="1"/>
</dbReference>
<evidence type="ECO:0000313" key="7">
    <source>
        <dbReference type="EMBL" id="CAA7258754.1"/>
    </source>
</evidence>
<comment type="similarity">
    <text evidence="1">Belongs to the protein kinase superfamily. STE Ser/Thr protein kinase family. STE20 subfamily.</text>
</comment>
<feature type="region of interest" description="Disordered" evidence="5">
    <location>
        <begin position="465"/>
        <end position="682"/>
    </location>
</feature>
<dbReference type="PROSITE" id="PS00107">
    <property type="entry name" value="PROTEIN_KINASE_ATP"/>
    <property type="match status" value="1"/>
</dbReference>
<name>A0A8S0VW30_CYCAE</name>
<feature type="compositionally biased region" description="Basic residues" evidence="5">
    <location>
        <begin position="622"/>
        <end position="632"/>
    </location>
</feature>
<dbReference type="InterPro" id="IPR011009">
    <property type="entry name" value="Kinase-like_dom_sf"/>
</dbReference>
<dbReference type="PROSITE" id="PS50011">
    <property type="entry name" value="PROTEIN_KINASE_DOM"/>
    <property type="match status" value="1"/>
</dbReference>
<dbReference type="Pfam" id="PF00069">
    <property type="entry name" value="Pkinase"/>
    <property type="match status" value="2"/>
</dbReference>
<reference evidence="7 8" key="1">
    <citation type="submission" date="2020-01" db="EMBL/GenBank/DDBJ databases">
        <authorList>
            <person name="Gupta K D."/>
        </authorList>
    </citation>
    <scope>NUCLEOTIDE SEQUENCE [LARGE SCALE GENOMIC DNA]</scope>
</reference>
<dbReference type="PROSITE" id="PS00108">
    <property type="entry name" value="PROTEIN_KINASE_ST"/>
    <property type="match status" value="1"/>
</dbReference>
<feature type="compositionally biased region" description="Pro residues" evidence="5">
    <location>
        <begin position="564"/>
        <end position="579"/>
    </location>
</feature>
<dbReference type="Gene3D" id="3.30.200.20">
    <property type="entry name" value="Phosphorylase Kinase, domain 1"/>
    <property type="match status" value="1"/>
</dbReference>